<evidence type="ECO:0000256" key="7">
    <source>
        <dbReference type="PIRNR" id="PIRNR026991"/>
    </source>
</evidence>
<keyword evidence="11" id="KW-1185">Reference proteome</keyword>
<comment type="function">
    <text evidence="7">Required for proper homologous chromosome pairing and efficient cross-over and intragenic recombination during meiosis.</text>
</comment>
<organism evidence="10 11">
    <name type="scientific">Mucor saturninus</name>
    <dbReference type="NCBI Taxonomy" id="64648"/>
    <lineage>
        <taxon>Eukaryota</taxon>
        <taxon>Fungi</taxon>
        <taxon>Fungi incertae sedis</taxon>
        <taxon>Mucoromycota</taxon>
        <taxon>Mucoromycotina</taxon>
        <taxon>Mucoromycetes</taxon>
        <taxon>Mucorales</taxon>
        <taxon>Mucorineae</taxon>
        <taxon>Mucoraceae</taxon>
        <taxon>Mucor</taxon>
    </lineage>
</organism>
<evidence type="ECO:0000256" key="4">
    <source>
        <dbReference type="ARBA" id="ARBA00023172"/>
    </source>
</evidence>
<reference evidence="10" key="1">
    <citation type="submission" date="2020-12" db="EMBL/GenBank/DDBJ databases">
        <title>Metabolic potential, ecology and presence of endohyphal bacteria is reflected in genomic diversity of Mucoromycotina.</title>
        <authorList>
            <person name="Muszewska A."/>
            <person name="Okrasinska A."/>
            <person name="Steczkiewicz K."/>
            <person name="Drgas O."/>
            <person name="Orlowska M."/>
            <person name="Perlinska-Lenart U."/>
            <person name="Aleksandrzak-Piekarczyk T."/>
            <person name="Szatraj K."/>
            <person name="Zielenkiewicz U."/>
            <person name="Pilsyk S."/>
            <person name="Malc E."/>
            <person name="Mieczkowski P."/>
            <person name="Kruszewska J.S."/>
            <person name="Biernat P."/>
            <person name="Pawlowska J."/>
        </authorList>
    </citation>
    <scope>NUCLEOTIDE SEQUENCE</scope>
    <source>
        <strain evidence="10">WA0000017839</strain>
    </source>
</reference>
<comment type="similarity">
    <text evidence="2 7">Belongs to the MND1 family.</text>
</comment>
<dbReference type="PANTHER" id="PTHR31398:SF0">
    <property type="entry name" value="MEIOTIC NUCLEAR DIVISION PROTEIN 1 HOMOLOG"/>
    <property type="match status" value="1"/>
</dbReference>
<dbReference type="GO" id="GO:0003690">
    <property type="term" value="F:double-stranded DNA binding"/>
    <property type="evidence" value="ECO:0007669"/>
    <property type="project" value="InterPro"/>
</dbReference>
<comment type="caution">
    <text evidence="10">The sequence shown here is derived from an EMBL/GenBank/DDBJ whole genome shotgun (WGS) entry which is preliminary data.</text>
</comment>
<dbReference type="GO" id="GO:0005634">
    <property type="term" value="C:nucleus"/>
    <property type="evidence" value="ECO:0007669"/>
    <property type="project" value="UniProtKB-SubCell"/>
</dbReference>
<name>A0A8H7R956_9FUNG</name>
<dbReference type="PIRSF" id="PIRSF026991">
    <property type="entry name" value="Mnd1"/>
    <property type="match status" value="1"/>
</dbReference>
<keyword evidence="3 8" id="KW-0175">Coiled coil</keyword>
<feature type="domain" description="Peptidase S74" evidence="9">
    <location>
        <begin position="3"/>
        <end position="149"/>
    </location>
</feature>
<evidence type="ECO:0000256" key="5">
    <source>
        <dbReference type="ARBA" id="ARBA00023242"/>
    </source>
</evidence>
<dbReference type="EMBL" id="JAEPRD010000037">
    <property type="protein sequence ID" value="KAG2205381.1"/>
    <property type="molecule type" value="Genomic_DNA"/>
</dbReference>
<dbReference type="InterPro" id="IPR005647">
    <property type="entry name" value="Mnd1"/>
</dbReference>
<dbReference type="Proteomes" id="UP000603453">
    <property type="component" value="Unassembled WGS sequence"/>
</dbReference>
<evidence type="ECO:0000259" key="9">
    <source>
        <dbReference type="PROSITE" id="PS51688"/>
    </source>
</evidence>
<dbReference type="PANTHER" id="PTHR31398">
    <property type="entry name" value="MEIOTIC NUCLEAR DIVISION PROTEIN 1 HOMOLOG"/>
    <property type="match status" value="1"/>
</dbReference>
<evidence type="ECO:0000256" key="3">
    <source>
        <dbReference type="ARBA" id="ARBA00023054"/>
    </source>
</evidence>
<feature type="coiled-coil region" evidence="8">
    <location>
        <begin position="84"/>
        <end position="155"/>
    </location>
</feature>
<dbReference type="Pfam" id="PF18517">
    <property type="entry name" value="LZ3wCH"/>
    <property type="match status" value="1"/>
</dbReference>
<keyword evidence="5 7" id="KW-0539">Nucleus</keyword>
<sequence length="213" mass="24485">MASSKRCKNNLSRKGVSADEKRKRIESIFHETGEFYQLKDIEKLGPKRGVVSQSVKEVLMSLVDDGLVTMDKIGTSNYFWSYPSAAAQAKKNKLNEAESKYKKEKERKARLEASLEEAQVGREPSDERTQVLNALEEQQETTKALHAELKKYQDNDPVLFEAKEKGARIAKEAANRWTENIWEMKSYCVNKFGMERSMFDQQFGLKDDFDTIP</sequence>
<evidence type="ECO:0000256" key="2">
    <source>
        <dbReference type="ARBA" id="ARBA00005981"/>
    </source>
</evidence>
<evidence type="ECO:0000256" key="6">
    <source>
        <dbReference type="ARBA" id="ARBA00023254"/>
    </source>
</evidence>
<dbReference type="GO" id="GO:0007131">
    <property type="term" value="P:reciprocal meiotic recombination"/>
    <property type="evidence" value="ECO:0007669"/>
    <property type="project" value="InterPro"/>
</dbReference>
<keyword evidence="4" id="KW-0233">DNA recombination</keyword>
<protein>
    <recommendedName>
        <fullName evidence="7">Meiotic nuclear division protein 1</fullName>
    </recommendedName>
</protein>
<keyword evidence="6" id="KW-0469">Meiosis</keyword>
<evidence type="ECO:0000256" key="8">
    <source>
        <dbReference type="SAM" id="Coils"/>
    </source>
</evidence>
<accession>A0A8H7R956</accession>
<evidence type="ECO:0000256" key="1">
    <source>
        <dbReference type="ARBA" id="ARBA00004123"/>
    </source>
</evidence>
<dbReference type="InterPro" id="IPR040453">
    <property type="entry name" value="Mnd1_HTH"/>
</dbReference>
<evidence type="ECO:0000313" key="11">
    <source>
        <dbReference type="Proteomes" id="UP000603453"/>
    </source>
</evidence>
<proteinExistence type="inferred from homology"/>
<gene>
    <name evidence="10" type="ORF">INT47_007166</name>
</gene>
<dbReference type="PROSITE" id="PS51688">
    <property type="entry name" value="ICA"/>
    <property type="match status" value="1"/>
</dbReference>
<dbReference type="InterPro" id="IPR030392">
    <property type="entry name" value="S74_ICA"/>
</dbReference>
<comment type="subcellular location">
    <subcellularLocation>
        <location evidence="1 7">Nucleus</location>
    </subcellularLocation>
</comment>
<dbReference type="OrthoDB" id="273345at2759"/>
<dbReference type="Pfam" id="PF03962">
    <property type="entry name" value="Mnd1"/>
    <property type="match status" value="1"/>
</dbReference>
<evidence type="ECO:0000313" key="10">
    <source>
        <dbReference type="EMBL" id="KAG2205381.1"/>
    </source>
</evidence>
<dbReference type="AlphaFoldDB" id="A0A8H7R956"/>
<dbReference type="InterPro" id="IPR040661">
    <property type="entry name" value="LZ3wCH"/>
</dbReference>